<dbReference type="EMBL" id="GBXM01087500">
    <property type="protein sequence ID" value="JAH21077.1"/>
    <property type="molecule type" value="Transcribed_RNA"/>
</dbReference>
<evidence type="ECO:0000313" key="1">
    <source>
        <dbReference type="EMBL" id="JAH21077.1"/>
    </source>
</evidence>
<sequence length="36" mass="4181">MNVCSKKISRTGFILEFQHWICKNKFGSACLLSYVQ</sequence>
<dbReference type="AlphaFoldDB" id="A0A0E9QX78"/>
<accession>A0A0E9QX78</accession>
<reference evidence="1" key="2">
    <citation type="journal article" date="2015" name="Fish Shellfish Immunol.">
        <title>Early steps in the European eel (Anguilla anguilla)-Vibrio vulnificus interaction in the gills: Role of the RtxA13 toxin.</title>
        <authorList>
            <person name="Callol A."/>
            <person name="Pajuelo D."/>
            <person name="Ebbesson L."/>
            <person name="Teles M."/>
            <person name="MacKenzie S."/>
            <person name="Amaro C."/>
        </authorList>
    </citation>
    <scope>NUCLEOTIDE SEQUENCE</scope>
</reference>
<name>A0A0E9QX78_ANGAN</name>
<reference evidence="1" key="1">
    <citation type="submission" date="2014-11" db="EMBL/GenBank/DDBJ databases">
        <authorList>
            <person name="Amaro Gonzalez C."/>
        </authorList>
    </citation>
    <scope>NUCLEOTIDE SEQUENCE</scope>
</reference>
<protein>
    <submittedName>
        <fullName evidence="1">Uncharacterized protein</fullName>
    </submittedName>
</protein>
<proteinExistence type="predicted"/>
<organism evidence="1">
    <name type="scientific">Anguilla anguilla</name>
    <name type="common">European freshwater eel</name>
    <name type="synonym">Muraena anguilla</name>
    <dbReference type="NCBI Taxonomy" id="7936"/>
    <lineage>
        <taxon>Eukaryota</taxon>
        <taxon>Metazoa</taxon>
        <taxon>Chordata</taxon>
        <taxon>Craniata</taxon>
        <taxon>Vertebrata</taxon>
        <taxon>Euteleostomi</taxon>
        <taxon>Actinopterygii</taxon>
        <taxon>Neopterygii</taxon>
        <taxon>Teleostei</taxon>
        <taxon>Anguilliformes</taxon>
        <taxon>Anguillidae</taxon>
        <taxon>Anguilla</taxon>
    </lineage>
</organism>